<proteinExistence type="predicted"/>
<evidence type="ECO:0000313" key="3">
    <source>
        <dbReference type="Proteomes" id="UP000026960"/>
    </source>
</evidence>
<dbReference type="HOGENOM" id="CLU_2889320_0_0_1"/>
<protein>
    <submittedName>
        <fullName evidence="2">Uncharacterized protein</fullName>
    </submittedName>
</protein>
<name>A0A0D3F894_9ORYZ</name>
<organism evidence="2">
    <name type="scientific">Oryza barthii</name>
    <dbReference type="NCBI Taxonomy" id="65489"/>
    <lineage>
        <taxon>Eukaryota</taxon>
        <taxon>Viridiplantae</taxon>
        <taxon>Streptophyta</taxon>
        <taxon>Embryophyta</taxon>
        <taxon>Tracheophyta</taxon>
        <taxon>Spermatophyta</taxon>
        <taxon>Magnoliopsida</taxon>
        <taxon>Liliopsida</taxon>
        <taxon>Poales</taxon>
        <taxon>Poaceae</taxon>
        <taxon>BOP clade</taxon>
        <taxon>Oryzoideae</taxon>
        <taxon>Oryzeae</taxon>
        <taxon>Oryzinae</taxon>
        <taxon>Oryza</taxon>
    </lineage>
</organism>
<evidence type="ECO:0000313" key="2">
    <source>
        <dbReference type="EnsemblPlants" id="OBART02G26090.1"/>
    </source>
</evidence>
<dbReference type="EnsemblPlants" id="OBART02G26090.1">
    <property type="protein sequence ID" value="OBART02G26090.1"/>
    <property type="gene ID" value="OBART02G26090"/>
</dbReference>
<dbReference type="PaxDb" id="65489-OBART02G26090.1"/>
<dbReference type="AlphaFoldDB" id="A0A0D3F894"/>
<reference evidence="2" key="1">
    <citation type="journal article" date="2009" name="Rice">
        <title>De Novo Next Generation Sequencing of Plant Genomes.</title>
        <authorList>
            <person name="Rounsley S."/>
            <person name="Marri P.R."/>
            <person name="Yu Y."/>
            <person name="He R."/>
            <person name="Sisneros N."/>
            <person name="Goicoechea J.L."/>
            <person name="Lee S.J."/>
            <person name="Angelova A."/>
            <person name="Kudrna D."/>
            <person name="Luo M."/>
            <person name="Affourtit J."/>
            <person name="Desany B."/>
            <person name="Knight J."/>
            <person name="Niazi F."/>
            <person name="Egholm M."/>
            <person name="Wing R.A."/>
        </authorList>
    </citation>
    <scope>NUCLEOTIDE SEQUENCE [LARGE SCALE GENOMIC DNA]</scope>
    <source>
        <strain evidence="2">cv. IRGC 105608</strain>
    </source>
</reference>
<accession>A0A0D3F894</accession>
<evidence type="ECO:0000256" key="1">
    <source>
        <dbReference type="SAM" id="MobiDB-lite"/>
    </source>
</evidence>
<dbReference type="Proteomes" id="UP000026960">
    <property type="component" value="Chromosome 2"/>
</dbReference>
<keyword evidence="3" id="KW-1185">Reference proteome</keyword>
<reference evidence="2" key="2">
    <citation type="submission" date="2015-03" db="UniProtKB">
        <authorList>
            <consortium name="EnsemblPlants"/>
        </authorList>
    </citation>
    <scope>IDENTIFICATION</scope>
</reference>
<sequence length="63" mass="7016">MNQRQAWALHRTAGERLGPRRPGLPLLPVPSHHRGCIACTVRSPRLATHCGVKRDVDRLTLGE</sequence>
<feature type="region of interest" description="Disordered" evidence="1">
    <location>
        <begin position="1"/>
        <end position="22"/>
    </location>
</feature>
<dbReference type="Gramene" id="OBART02G26090.1">
    <property type="protein sequence ID" value="OBART02G26090.1"/>
    <property type="gene ID" value="OBART02G26090"/>
</dbReference>